<comment type="caution">
    <text evidence="1">The sequence shown here is derived from an EMBL/GenBank/DDBJ whole genome shotgun (WGS) entry which is preliminary data.</text>
</comment>
<dbReference type="Proteomes" id="UP001056978">
    <property type="component" value="Chromosome 5"/>
</dbReference>
<sequence>MEHKIKQIIFIEISAFIFLFWICHLKSYMIIFDKSFEEYYNIYRKLDTRIFRLLTIYKQDKDLNILRLNQNIQNKTECEKDITINEKLVKGKNKHSNRDLLNKAQYYTEIIDYNNGMFDGKHFHFEKKWIKKKDYDYFIEKNRRICDINLKKIKFRSYGFGIATFLIFLLLGVGLPILRTCELSGIFGENGPFKKCWEYVETLLSDSLKKTLSEGYVYLIIFGIFIITLTVILIVTIYKILINNEKYNKIKLLNEKNE</sequence>
<proteinExistence type="predicted"/>
<gene>
    <name evidence="1" type="ORF">MKS88_001567</name>
</gene>
<evidence type="ECO:0000313" key="1">
    <source>
        <dbReference type="EMBL" id="KAI4840209.1"/>
    </source>
</evidence>
<dbReference type="EMBL" id="CM043773">
    <property type="protein sequence ID" value="KAI4840209.1"/>
    <property type="molecule type" value="Genomic_DNA"/>
</dbReference>
<evidence type="ECO:0000313" key="2">
    <source>
        <dbReference type="Proteomes" id="UP001056978"/>
    </source>
</evidence>
<organism evidence="1 2">
    <name type="scientific">Plasmodium brasilianum</name>
    <dbReference type="NCBI Taxonomy" id="5824"/>
    <lineage>
        <taxon>Eukaryota</taxon>
        <taxon>Sar</taxon>
        <taxon>Alveolata</taxon>
        <taxon>Apicomplexa</taxon>
        <taxon>Aconoidasida</taxon>
        <taxon>Haemosporida</taxon>
        <taxon>Plasmodiidae</taxon>
        <taxon>Plasmodium</taxon>
        <taxon>Plasmodium (Plasmodium)</taxon>
    </lineage>
</organism>
<reference evidence="1" key="1">
    <citation type="submission" date="2022-06" db="EMBL/GenBank/DDBJ databases">
        <title>The First Complete Genome of the Simian Malaria Parasite Plasmodium brasilianum.</title>
        <authorList>
            <person name="Bajic M."/>
            <person name="Ravishankar S."/>
        </authorList>
    </citation>
    <scope>NUCLEOTIDE SEQUENCE</scope>
    <source>
        <strain evidence="1">Bolivian I</strain>
    </source>
</reference>
<protein>
    <submittedName>
        <fullName evidence="1">Uncharacterized protein</fullName>
    </submittedName>
</protein>
<accession>A0ACB9YDY9</accession>
<keyword evidence="2" id="KW-1185">Reference proteome</keyword>
<name>A0ACB9YDY9_PLABR</name>